<keyword evidence="3" id="KW-1185">Reference proteome</keyword>
<sequence>MAFQSSSLVVLSSSSTCNFLPWTLSKFQFHLSTRSLNCRCKCGLSAEDDFKFVLHDALDFSGVDTSHARVNLSALSKNFHVVWLLIDEWNSLFDQFYCEIRFEFNTFGREVDEQLDVPNVTCDGYDGSDGSDNCDGSDCDGSDGSQPSDLDYSAESCEDSTNETLDMMVENYVQPYVRGEQPVPDYVQPSVRGENAVLTSLVMLIPDTIQMFGFTGTQAARVGFCSQINDSSDIERGTSIAINRGVDLARAALHIAAEDDSIISHSSVPLPKPGFHETIMTSSSSSSCLEIIGLCKSSFMMALIRTCTVYLTLLFRVSTVMWRCPFRVFAVPCISIQYVLTHRSGSLSMHSLIYSEILQMLRMWVVLNFDILKDLKNAFWPFQLDHARSPFLRAADAARCVTGANNANESASQLASAKAARHRLQRGVWTSVHFGDMRRALSACERLILLKHDPKELRDYAVLLYHCGYYEEALQFLKHYQNTKQQTGSDTNVEEEAAEKLVVRLNLSLMEVGWSVKTTGAHKYILFKNSQPW</sequence>
<dbReference type="EMBL" id="PNBA02000006">
    <property type="protein sequence ID" value="KAG6421803.1"/>
    <property type="molecule type" value="Genomic_DNA"/>
</dbReference>
<protein>
    <submittedName>
        <fullName evidence="2">Uncharacterized protein</fullName>
    </submittedName>
</protein>
<reference evidence="2" key="1">
    <citation type="submission" date="2018-01" db="EMBL/GenBank/DDBJ databases">
        <authorList>
            <person name="Mao J.F."/>
        </authorList>
    </citation>
    <scope>NUCLEOTIDE SEQUENCE</scope>
    <source>
        <strain evidence="2">Huo1</strain>
        <tissue evidence="2">Leaf</tissue>
    </source>
</reference>
<comment type="caution">
    <text evidence="2">The sequence shown here is derived from an EMBL/GenBank/DDBJ whole genome shotgun (WGS) entry which is preliminary data.</text>
</comment>
<evidence type="ECO:0000313" key="2">
    <source>
        <dbReference type="EMBL" id="KAG6421803.1"/>
    </source>
</evidence>
<dbReference type="PANTHER" id="PTHR31350:SF29">
    <property type="entry name" value="PROTEIN SIRB1 N-TERMINAL DOMAIN-CONTAINING PROTEIN"/>
    <property type="match status" value="1"/>
</dbReference>
<reference evidence="2" key="2">
    <citation type="submission" date="2020-08" db="EMBL/GenBank/DDBJ databases">
        <title>Plant Genome Project.</title>
        <authorList>
            <person name="Zhang R.-G."/>
        </authorList>
    </citation>
    <scope>NUCLEOTIDE SEQUENCE</scope>
    <source>
        <strain evidence="2">Huo1</strain>
        <tissue evidence="2">Leaf</tissue>
    </source>
</reference>
<dbReference type="AlphaFoldDB" id="A0A8X8Y1H6"/>
<evidence type="ECO:0000313" key="3">
    <source>
        <dbReference type="Proteomes" id="UP000298416"/>
    </source>
</evidence>
<accession>A0A8X8Y1H6</accession>
<feature type="region of interest" description="Disordered" evidence="1">
    <location>
        <begin position="133"/>
        <end position="157"/>
    </location>
</feature>
<dbReference type="Proteomes" id="UP000298416">
    <property type="component" value="Unassembled WGS sequence"/>
</dbReference>
<name>A0A8X8Y1H6_SALSN</name>
<gene>
    <name evidence="2" type="ORF">SASPL_118360</name>
</gene>
<organism evidence="2">
    <name type="scientific">Salvia splendens</name>
    <name type="common">Scarlet sage</name>
    <dbReference type="NCBI Taxonomy" id="180675"/>
    <lineage>
        <taxon>Eukaryota</taxon>
        <taxon>Viridiplantae</taxon>
        <taxon>Streptophyta</taxon>
        <taxon>Embryophyta</taxon>
        <taxon>Tracheophyta</taxon>
        <taxon>Spermatophyta</taxon>
        <taxon>Magnoliopsida</taxon>
        <taxon>eudicotyledons</taxon>
        <taxon>Gunneridae</taxon>
        <taxon>Pentapetalae</taxon>
        <taxon>asterids</taxon>
        <taxon>lamiids</taxon>
        <taxon>Lamiales</taxon>
        <taxon>Lamiaceae</taxon>
        <taxon>Nepetoideae</taxon>
        <taxon>Mentheae</taxon>
        <taxon>Salviinae</taxon>
        <taxon>Salvia</taxon>
        <taxon>Salvia subgen. Calosphace</taxon>
        <taxon>core Calosphace</taxon>
    </lineage>
</organism>
<evidence type="ECO:0000256" key="1">
    <source>
        <dbReference type="SAM" id="MobiDB-lite"/>
    </source>
</evidence>
<proteinExistence type="predicted"/>
<dbReference type="PANTHER" id="PTHR31350">
    <property type="entry name" value="SI:DKEY-261L7.2"/>
    <property type="match status" value="1"/>
</dbReference>